<feature type="compositionally biased region" description="Basic and acidic residues" evidence="6">
    <location>
        <begin position="343"/>
        <end position="359"/>
    </location>
</feature>
<proteinExistence type="inferred from homology"/>
<evidence type="ECO:0000256" key="4">
    <source>
        <dbReference type="ARBA" id="ARBA00023136"/>
    </source>
</evidence>
<dbReference type="Proteomes" id="UP000774617">
    <property type="component" value="Unassembled WGS sequence"/>
</dbReference>
<keyword evidence="10" id="KW-1185">Reference proteome</keyword>
<feature type="domain" description="Rhodopsin" evidence="8">
    <location>
        <begin position="52"/>
        <end position="287"/>
    </location>
</feature>
<dbReference type="PANTHER" id="PTHR33048:SF124">
    <property type="entry name" value="INTEGRAL MEMBRANE PROTEIN"/>
    <property type="match status" value="1"/>
</dbReference>
<dbReference type="InterPro" id="IPR049326">
    <property type="entry name" value="Rhodopsin_dom_fungi"/>
</dbReference>
<gene>
    <name evidence="9" type="ORF">B0J12DRAFT_692198</name>
</gene>
<feature type="compositionally biased region" description="Polar residues" evidence="6">
    <location>
        <begin position="1"/>
        <end position="10"/>
    </location>
</feature>
<feature type="transmembrane region" description="Helical" evidence="7">
    <location>
        <begin position="146"/>
        <end position="167"/>
    </location>
</feature>
<comment type="similarity">
    <text evidence="5">Belongs to the SAT4 family.</text>
</comment>
<name>A0ABQ8FPL1_9PEZI</name>
<feature type="transmembrane region" description="Helical" evidence="7">
    <location>
        <begin position="187"/>
        <end position="212"/>
    </location>
</feature>
<feature type="transmembrane region" description="Helical" evidence="7">
    <location>
        <begin position="263"/>
        <end position="282"/>
    </location>
</feature>
<keyword evidence="3 7" id="KW-1133">Transmembrane helix</keyword>
<evidence type="ECO:0000256" key="6">
    <source>
        <dbReference type="SAM" id="MobiDB-lite"/>
    </source>
</evidence>
<sequence length="371" mass="42205">MHFTPTTRSETVGAIPPPPGVSPNFDHPENKSSEVFIINILLPIIATLILLLRLYTRRFIVHNVGAEDYAIIFAGLLAWGFTVAMFFCIRYGLGVHMWDIPLSKYLHFRKAVVPIPPLWGVAMMSAKVSILCFYSRFSTNRSKAFIFIMMVIVIVYSLPASFLLLYACRPIAKLWDSTITYGSCINYFPLAVVYATANVFTDLALLVTPLFFFRKLRLPRRQKIGLIFIFMTGGLASAGSIARLKTAVEPSPLDMTWYHNSNFFWMIVEIYSSIIAACLPHIKPFLRQHFPELLGSTLYLSSGTAEFTLRWSQNRTLQSHNVYKSQTDIRIERLDDEIPLEPRTNEVKDSNDEVSRREGSTFSTHTLNQVV</sequence>
<dbReference type="Pfam" id="PF20684">
    <property type="entry name" value="Fung_rhodopsin"/>
    <property type="match status" value="1"/>
</dbReference>
<dbReference type="PANTHER" id="PTHR33048">
    <property type="entry name" value="PTH11-LIKE INTEGRAL MEMBRANE PROTEIN (AFU_ORTHOLOGUE AFUA_5G11245)"/>
    <property type="match status" value="1"/>
</dbReference>
<comment type="caution">
    <text evidence="9">The sequence shown here is derived from an EMBL/GenBank/DDBJ whole genome shotgun (WGS) entry which is preliminary data.</text>
</comment>
<feature type="transmembrane region" description="Helical" evidence="7">
    <location>
        <begin position="224"/>
        <end position="243"/>
    </location>
</feature>
<keyword evidence="2 7" id="KW-0812">Transmembrane</keyword>
<evidence type="ECO:0000256" key="2">
    <source>
        <dbReference type="ARBA" id="ARBA00022692"/>
    </source>
</evidence>
<evidence type="ECO:0000256" key="3">
    <source>
        <dbReference type="ARBA" id="ARBA00022989"/>
    </source>
</evidence>
<accession>A0ABQ8FPL1</accession>
<keyword evidence="4 7" id="KW-0472">Membrane</keyword>
<organism evidence="9 10">
    <name type="scientific">Macrophomina phaseolina</name>
    <dbReference type="NCBI Taxonomy" id="35725"/>
    <lineage>
        <taxon>Eukaryota</taxon>
        <taxon>Fungi</taxon>
        <taxon>Dikarya</taxon>
        <taxon>Ascomycota</taxon>
        <taxon>Pezizomycotina</taxon>
        <taxon>Dothideomycetes</taxon>
        <taxon>Dothideomycetes incertae sedis</taxon>
        <taxon>Botryosphaeriales</taxon>
        <taxon>Botryosphaeriaceae</taxon>
        <taxon>Macrophomina</taxon>
    </lineage>
</organism>
<feature type="transmembrane region" description="Helical" evidence="7">
    <location>
        <begin position="35"/>
        <end position="56"/>
    </location>
</feature>
<feature type="region of interest" description="Disordered" evidence="6">
    <location>
        <begin position="1"/>
        <end position="20"/>
    </location>
</feature>
<evidence type="ECO:0000313" key="9">
    <source>
        <dbReference type="EMBL" id="KAH7007835.1"/>
    </source>
</evidence>
<comment type="subcellular location">
    <subcellularLocation>
        <location evidence="1">Membrane</location>
        <topology evidence="1">Multi-pass membrane protein</topology>
    </subcellularLocation>
</comment>
<evidence type="ECO:0000256" key="5">
    <source>
        <dbReference type="ARBA" id="ARBA00038359"/>
    </source>
</evidence>
<protein>
    <recommendedName>
        <fullName evidence="8">Rhodopsin domain-containing protein</fullName>
    </recommendedName>
</protein>
<dbReference type="EMBL" id="JAGTJR010000124">
    <property type="protein sequence ID" value="KAH7007835.1"/>
    <property type="molecule type" value="Genomic_DNA"/>
</dbReference>
<evidence type="ECO:0000256" key="1">
    <source>
        <dbReference type="ARBA" id="ARBA00004141"/>
    </source>
</evidence>
<dbReference type="InterPro" id="IPR052337">
    <property type="entry name" value="SAT4-like"/>
</dbReference>
<feature type="region of interest" description="Disordered" evidence="6">
    <location>
        <begin position="343"/>
        <end position="371"/>
    </location>
</feature>
<feature type="compositionally biased region" description="Polar residues" evidence="6">
    <location>
        <begin position="360"/>
        <end position="371"/>
    </location>
</feature>
<evidence type="ECO:0000313" key="10">
    <source>
        <dbReference type="Proteomes" id="UP000774617"/>
    </source>
</evidence>
<evidence type="ECO:0000256" key="7">
    <source>
        <dbReference type="SAM" id="Phobius"/>
    </source>
</evidence>
<feature type="transmembrane region" description="Helical" evidence="7">
    <location>
        <begin position="68"/>
        <end position="93"/>
    </location>
</feature>
<feature type="transmembrane region" description="Helical" evidence="7">
    <location>
        <begin position="113"/>
        <end position="134"/>
    </location>
</feature>
<reference evidence="9 10" key="1">
    <citation type="journal article" date="2021" name="Nat. Commun.">
        <title>Genetic determinants of endophytism in the Arabidopsis root mycobiome.</title>
        <authorList>
            <person name="Mesny F."/>
            <person name="Miyauchi S."/>
            <person name="Thiergart T."/>
            <person name="Pickel B."/>
            <person name="Atanasova L."/>
            <person name="Karlsson M."/>
            <person name="Huettel B."/>
            <person name="Barry K.W."/>
            <person name="Haridas S."/>
            <person name="Chen C."/>
            <person name="Bauer D."/>
            <person name="Andreopoulos W."/>
            <person name="Pangilinan J."/>
            <person name="LaButti K."/>
            <person name="Riley R."/>
            <person name="Lipzen A."/>
            <person name="Clum A."/>
            <person name="Drula E."/>
            <person name="Henrissat B."/>
            <person name="Kohler A."/>
            <person name="Grigoriev I.V."/>
            <person name="Martin F.M."/>
            <person name="Hacquard S."/>
        </authorList>
    </citation>
    <scope>NUCLEOTIDE SEQUENCE [LARGE SCALE GENOMIC DNA]</scope>
    <source>
        <strain evidence="9 10">MPI-SDFR-AT-0080</strain>
    </source>
</reference>
<evidence type="ECO:0000259" key="8">
    <source>
        <dbReference type="Pfam" id="PF20684"/>
    </source>
</evidence>